<keyword evidence="4" id="KW-1185">Reference proteome</keyword>
<dbReference type="PROSITE" id="PS00061">
    <property type="entry name" value="ADH_SHORT"/>
    <property type="match status" value="1"/>
</dbReference>
<comment type="similarity">
    <text evidence="1">Belongs to the short-chain dehydrogenases/reductases (SDR) family.</text>
</comment>
<dbReference type="SUPFAM" id="SSF51735">
    <property type="entry name" value="NAD(P)-binding Rossmann-fold domains"/>
    <property type="match status" value="1"/>
</dbReference>
<dbReference type="PRINTS" id="PR00081">
    <property type="entry name" value="GDHRDH"/>
</dbReference>
<evidence type="ECO:0000256" key="1">
    <source>
        <dbReference type="ARBA" id="ARBA00006484"/>
    </source>
</evidence>
<dbReference type="Pfam" id="PF13561">
    <property type="entry name" value="adh_short_C2"/>
    <property type="match status" value="1"/>
</dbReference>
<evidence type="ECO:0000256" key="2">
    <source>
        <dbReference type="ARBA" id="ARBA00023002"/>
    </source>
</evidence>
<dbReference type="Proteomes" id="UP000201613">
    <property type="component" value="Unassembled WGS sequence"/>
</dbReference>
<dbReference type="EC" id="1.1.1.-" evidence="3"/>
<dbReference type="OrthoDB" id="7745792at2"/>
<sequence length="249" mass="25636">MCIVVTGAAKGIGESVARCLKDEGALLVLVDVDGAALRKLAADLGEGHICVEGSVADVATAAEVAEAATRLGGAKGLSYNAGVQRYGSVTDTDPALWDEVMSVNLRGAYLMARALLPQIIQHRGACVFMASVQGLATQQNVAAYTVSKHGLIGLAKSIAIDFAAQGVRSNAVAPGSVKTPMLDWAVGLADDPDAVWKEINGMHPLGRPAEAREVADVVAFLLSEKASFITGEVIKVDGGLMARLGGSPK</sequence>
<dbReference type="FunFam" id="3.40.50.720:FF:000084">
    <property type="entry name" value="Short-chain dehydrogenase reductase"/>
    <property type="match status" value="1"/>
</dbReference>
<evidence type="ECO:0000313" key="3">
    <source>
        <dbReference type="EMBL" id="SMY09743.1"/>
    </source>
</evidence>
<dbReference type="Gene3D" id="3.40.50.720">
    <property type="entry name" value="NAD(P)-binding Rossmann-like Domain"/>
    <property type="match status" value="1"/>
</dbReference>
<dbReference type="AlphaFoldDB" id="A0A238LJN2"/>
<dbReference type="InterPro" id="IPR002347">
    <property type="entry name" value="SDR_fam"/>
</dbReference>
<name>A0A238LJN2_9RHOB</name>
<reference evidence="3 4" key="1">
    <citation type="submission" date="2017-05" db="EMBL/GenBank/DDBJ databases">
        <authorList>
            <person name="Song R."/>
            <person name="Chenine A.L."/>
            <person name="Ruprecht R.M."/>
        </authorList>
    </citation>
    <scope>NUCLEOTIDE SEQUENCE [LARGE SCALE GENOMIC DNA]</scope>
    <source>
        <strain evidence="3 4">CECT 8899</strain>
    </source>
</reference>
<organism evidence="3 4">
    <name type="scientific">Flavimaricola marinus</name>
    <dbReference type="NCBI Taxonomy" id="1819565"/>
    <lineage>
        <taxon>Bacteria</taxon>
        <taxon>Pseudomonadati</taxon>
        <taxon>Pseudomonadota</taxon>
        <taxon>Alphaproteobacteria</taxon>
        <taxon>Rhodobacterales</taxon>
        <taxon>Paracoccaceae</taxon>
        <taxon>Flavimaricola</taxon>
    </lineage>
</organism>
<dbReference type="GO" id="GO:0016491">
    <property type="term" value="F:oxidoreductase activity"/>
    <property type="evidence" value="ECO:0007669"/>
    <property type="project" value="UniProtKB-KW"/>
</dbReference>
<protein>
    <submittedName>
        <fullName evidence="3">Levodione reductase</fullName>
        <ecNumber evidence="3">1.1.1.-</ecNumber>
    </submittedName>
</protein>
<proteinExistence type="inferred from homology"/>
<dbReference type="PANTHER" id="PTHR43477">
    <property type="entry name" value="DIHYDROANTICAPSIN 7-DEHYDROGENASE"/>
    <property type="match status" value="1"/>
</dbReference>
<accession>A0A238LJN2</accession>
<dbReference type="EMBL" id="FXZK01000012">
    <property type="protein sequence ID" value="SMY09743.1"/>
    <property type="molecule type" value="Genomic_DNA"/>
</dbReference>
<dbReference type="InterPro" id="IPR020904">
    <property type="entry name" value="Sc_DH/Rdtase_CS"/>
</dbReference>
<gene>
    <name evidence="3" type="primary">lvr_2</name>
    <name evidence="3" type="ORF">LOM8899_03915</name>
</gene>
<dbReference type="InterPro" id="IPR051122">
    <property type="entry name" value="SDR_DHRS6-like"/>
</dbReference>
<keyword evidence="2 3" id="KW-0560">Oxidoreductase</keyword>
<dbReference type="CDD" id="cd05233">
    <property type="entry name" value="SDR_c"/>
    <property type="match status" value="1"/>
</dbReference>
<dbReference type="PANTHER" id="PTHR43477:SF1">
    <property type="entry name" value="DIHYDROANTICAPSIN 7-DEHYDROGENASE"/>
    <property type="match status" value="1"/>
</dbReference>
<evidence type="ECO:0000313" key="4">
    <source>
        <dbReference type="Proteomes" id="UP000201613"/>
    </source>
</evidence>
<dbReference type="InterPro" id="IPR036291">
    <property type="entry name" value="NAD(P)-bd_dom_sf"/>
</dbReference>
<dbReference type="RefSeq" id="WP_093993924.1">
    <property type="nucleotide sequence ID" value="NZ_FXZK01000012.1"/>
</dbReference>